<comment type="caution">
    <text evidence="2">The sequence shown here is derived from an EMBL/GenBank/DDBJ whole genome shotgun (WGS) entry which is preliminary data.</text>
</comment>
<reference evidence="2" key="1">
    <citation type="submission" date="2020-10" db="EMBL/GenBank/DDBJ databases">
        <authorList>
            <person name="Gilroy R."/>
        </authorList>
    </citation>
    <scope>NUCLEOTIDE SEQUENCE</scope>
    <source>
        <strain evidence="2">2889</strain>
    </source>
</reference>
<name>A0A9D9DVR6_9BACT</name>
<accession>A0A9D9DVR6</accession>
<sequence>MKEKRESYFWTSYADLMTSLFFVMLVLFALAVTLSFRAKREANATKNELEKIQEIYRATEDIDSNYFRYSPEYRKHILNVEVEFGLGETSMRNLSDFTRQELVNAGKSIKRLIDQTASDSVQYLLIIEGQASRDSYRQNYELSYLRAYTLIRFWERMGISFGQNCEVLICGSGDGKVSGTGIMREKQESKNQRFLIHLVPKIGIIQH</sequence>
<keyword evidence="1" id="KW-0812">Transmembrane</keyword>
<feature type="transmembrane region" description="Helical" evidence="1">
    <location>
        <begin position="16"/>
        <end position="36"/>
    </location>
</feature>
<protein>
    <recommendedName>
        <fullName evidence="4">OmpA-like domain-containing protein</fullName>
    </recommendedName>
</protein>
<evidence type="ECO:0008006" key="4">
    <source>
        <dbReference type="Google" id="ProtNLM"/>
    </source>
</evidence>
<evidence type="ECO:0000256" key="1">
    <source>
        <dbReference type="SAM" id="Phobius"/>
    </source>
</evidence>
<gene>
    <name evidence="2" type="ORF">IAB08_06960</name>
</gene>
<dbReference type="Proteomes" id="UP000823612">
    <property type="component" value="Unassembled WGS sequence"/>
</dbReference>
<proteinExistence type="predicted"/>
<dbReference type="AlphaFoldDB" id="A0A9D9DVR6"/>
<organism evidence="2 3">
    <name type="scientific">Candidatus Pullibacteroides excrementavium</name>
    <dbReference type="NCBI Taxonomy" id="2840905"/>
    <lineage>
        <taxon>Bacteria</taxon>
        <taxon>Pseudomonadati</taxon>
        <taxon>Bacteroidota</taxon>
        <taxon>Bacteroidia</taxon>
        <taxon>Bacteroidales</taxon>
        <taxon>Candidatus Pullibacteroides</taxon>
    </lineage>
</organism>
<reference evidence="2" key="2">
    <citation type="journal article" date="2021" name="PeerJ">
        <title>Extensive microbial diversity within the chicken gut microbiome revealed by metagenomics and culture.</title>
        <authorList>
            <person name="Gilroy R."/>
            <person name="Ravi A."/>
            <person name="Getino M."/>
            <person name="Pursley I."/>
            <person name="Horton D.L."/>
            <person name="Alikhan N.F."/>
            <person name="Baker D."/>
            <person name="Gharbi K."/>
            <person name="Hall N."/>
            <person name="Watson M."/>
            <person name="Adriaenssens E.M."/>
            <person name="Foster-Nyarko E."/>
            <person name="Jarju S."/>
            <person name="Secka A."/>
            <person name="Antonio M."/>
            <person name="Oren A."/>
            <person name="Chaudhuri R.R."/>
            <person name="La Ragione R."/>
            <person name="Hildebrand F."/>
            <person name="Pallen M.J."/>
        </authorList>
    </citation>
    <scope>NUCLEOTIDE SEQUENCE</scope>
    <source>
        <strain evidence="2">2889</strain>
    </source>
</reference>
<evidence type="ECO:0000313" key="2">
    <source>
        <dbReference type="EMBL" id="MBO8433015.1"/>
    </source>
</evidence>
<keyword evidence="1" id="KW-1133">Transmembrane helix</keyword>
<dbReference type="EMBL" id="JADIMZ010000102">
    <property type="protein sequence ID" value="MBO8433015.1"/>
    <property type="molecule type" value="Genomic_DNA"/>
</dbReference>
<keyword evidence="1" id="KW-0472">Membrane</keyword>
<evidence type="ECO:0000313" key="3">
    <source>
        <dbReference type="Proteomes" id="UP000823612"/>
    </source>
</evidence>